<dbReference type="Pfam" id="PF00702">
    <property type="entry name" value="Hydrolase"/>
    <property type="match status" value="1"/>
</dbReference>
<dbReference type="GO" id="GO:0050308">
    <property type="term" value="F:sugar-phosphatase activity"/>
    <property type="evidence" value="ECO:0007669"/>
    <property type="project" value="TreeGrafter"/>
</dbReference>
<sequence length="212" mass="22156">MTSFPARGILFDCDGVLVDSLEAAAVAWDRWSAEWAPRFDFRRDIAHGTRAADTVARLVDADRFQAAVAELDRHELETVEGTVAIAGAVALTASLPDGSWTVVTSGVRPLARARLRAAGIAEPAVLVTADDVTHGKPDPEPYLRGAELLGLDPSDCVVLEDAPAGIAAARAAGAGAVIGIGAHAAEGRPDALVADLRDLAWRGGRLEVLRPL</sequence>
<accession>A0AA37UDL8</accession>
<comment type="caution">
    <text evidence="1">The sequence shown here is derived from an EMBL/GenBank/DDBJ whole genome shotgun (WGS) entry which is preliminary data.</text>
</comment>
<dbReference type="NCBIfam" id="TIGR01509">
    <property type="entry name" value="HAD-SF-IA-v3"/>
    <property type="match status" value="1"/>
</dbReference>
<dbReference type="Proteomes" id="UP001157160">
    <property type="component" value="Unassembled WGS sequence"/>
</dbReference>
<dbReference type="Gene3D" id="3.40.50.1000">
    <property type="entry name" value="HAD superfamily/HAD-like"/>
    <property type="match status" value="1"/>
</dbReference>
<dbReference type="AlphaFoldDB" id="A0AA37UDL8"/>
<evidence type="ECO:0000313" key="1">
    <source>
        <dbReference type="EMBL" id="GMA28668.1"/>
    </source>
</evidence>
<dbReference type="EMBL" id="BSUL01000001">
    <property type="protein sequence ID" value="GMA28668.1"/>
    <property type="molecule type" value="Genomic_DNA"/>
</dbReference>
<name>A0AA37UDL8_9MICO</name>
<dbReference type="Gene3D" id="1.10.150.240">
    <property type="entry name" value="Putative phosphatase, domain 2"/>
    <property type="match status" value="1"/>
</dbReference>
<dbReference type="RefSeq" id="WP_284232044.1">
    <property type="nucleotide sequence ID" value="NZ_BSUL01000001.1"/>
</dbReference>
<dbReference type="PANTHER" id="PTHR43481:SF4">
    <property type="entry name" value="GLYCEROL-1-PHOSPHATE PHOSPHOHYDROLASE 1-RELATED"/>
    <property type="match status" value="1"/>
</dbReference>
<dbReference type="InterPro" id="IPR023214">
    <property type="entry name" value="HAD_sf"/>
</dbReference>
<dbReference type="InterPro" id="IPR023198">
    <property type="entry name" value="PGP-like_dom2"/>
</dbReference>
<dbReference type="SUPFAM" id="SSF56784">
    <property type="entry name" value="HAD-like"/>
    <property type="match status" value="1"/>
</dbReference>
<dbReference type="SFLD" id="SFLDG01129">
    <property type="entry name" value="C1.5:_HAD__Beta-PGM__Phosphata"/>
    <property type="match status" value="1"/>
</dbReference>
<reference evidence="1 2" key="1">
    <citation type="journal article" date="2014" name="Int. J. Syst. Evol. Microbiol.">
        <title>Complete genome sequence of Corynebacterium casei LMG S-19264T (=DSM 44701T), isolated from a smear-ripened cheese.</title>
        <authorList>
            <consortium name="US DOE Joint Genome Institute (JGI-PGF)"/>
            <person name="Walter F."/>
            <person name="Albersmeier A."/>
            <person name="Kalinowski J."/>
            <person name="Ruckert C."/>
        </authorList>
    </citation>
    <scope>NUCLEOTIDE SEQUENCE [LARGE SCALE GENOMIC DNA]</scope>
    <source>
        <strain evidence="1 2">NBRC 112289</strain>
    </source>
</reference>
<keyword evidence="2" id="KW-1185">Reference proteome</keyword>
<gene>
    <name evidence="1" type="ORF">GCM10025874_19210</name>
</gene>
<organism evidence="1 2">
    <name type="scientific">Arenivirga flava</name>
    <dbReference type="NCBI Taxonomy" id="1930060"/>
    <lineage>
        <taxon>Bacteria</taxon>
        <taxon>Bacillati</taxon>
        <taxon>Actinomycetota</taxon>
        <taxon>Actinomycetes</taxon>
        <taxon>Micrococcales</taxon>
        <taxon>Microbacteriaceae</taxon>
        <taxon>Arenivirga</taxon>
    </lineage>
</organism>
<dbReference type="InterPro" id="IPR036412">
    <property type="entry name" value="HAD-like_sf"/>
</dbReference>
<proteinExistence type="predicted"/>
<dbReference type="SFLD" id="SFLDS00003">
    <property type="entry name" value="Haloacid_Dehalogenase"/>
    <property type="match status" value="1"/>
</dbReference>
<dbReference type="InterPro" id="IPR006439">
    <property type="entry name" value="HAD-SF_hydro_IA"/>
</dbReference>
<protein>
    <submittedName>
        <fullName evidence="1">Phosphatase</fullName>
    </submittedName>
</protein>
<evidence type="ECO:0000313" key="2">
    <source>
        <dbReference type="Proteomes" id="UP001157160"/>
    </source>
</evidence>
<dbReference type="PANTHER" id="PTHR43481">
    <property type="entry name" value="FRUCTOSE-1-PHOSPHATE PHOSPHATASE"/>
    <property type="match status" value="1"/>
</dbReference>
<dbReference type="InterPro" id="IPR051806">
    <property type="entry name" value="HAD-like_SPP"/>
</dbReference>